<proteinExistence type="predicted"/>
<organism evidence="2 3">
    <name type="scientific">Candidatus Magasanikbacteria bacterium RIFOXYC12_FULL_33_11</name>
    <dbReference type="NCBI Taxonomy" id="1798701"/>
    <lineage>
        <taxon>Bacteria</taxon>
        <taxon>Candidatus Magasanikiibacteriota</taxon>
    </lineage>
</organism>
<accession>A0A1F6NLU6</accession>
<dbReference type="Proteomes" id="UP000178349">
    <property type="component" value="Unassembled WGS sequence"/>
</dbReference>
<dbReference type="EMBL" id="MFQW01000052">
    <property type="protein sequence ID" value="OGH84966.1"/>
    <property type="molecule type" value="Genomic_DNA"/>
</dbReference>
<sequence length="118" mass="14045">MPEQLNPKHMLYDEDIEDSEEMRLYEAQRLGLPPNTSREDIRDADDEHERKSSAKVLNLPEDATWDQIWEAENGEGERVSRALLFGLDRNTSHTDINKERQRRRKELLKKIWSQIRNT</sequence>
<feature type="compositionally biased region" description="Basic and acidic residues" evidence="1">
    <location>
        <begin position="37"/>
        <end position="52"/>
    </location>
</feature>
<evidence type="ECO:0000256" key="1">
    <source>
        <dbReference type="SAM" id="MobiDB-lite"/>
    </source>
</evidence>
<feature type="region of interest" description="Disordered" evidence="1">
    <location>
        <begin position="27"/>
        <end position="57"/>
    </location>
</feature>
<protein>
    <submittedName>
        <fullName evidence="2">Uncharacterized protein</fullName>
    </submittedName>
</protein>
<comment type="caution">
    <text evidence="2">The sequence shown here is derived from an EMBL/GenBank/DDBJ whole genome shotgun (WGS) entry which is preliminary data.</text>
</comment>
<gene>
    <name evidence="2" type="ORF">A2493_01725</name>
</gene>
<evidence type="ECO:0000313" key="3">
    <source>
        <dbReference type="Proteomes" id="UP000178349"/>
    </source>
</evidence>
<reference evidence="2 3" key="1">
    <citation type="journal article" date="2016" name="Nat. Commun.">
        <title>Thousands of microbial genomes shed light on interconnected biogeochemical processes in an aquifer system.</title>
        <authorList>
            <person name="Anantharaman K."/>
            <person name="Brown C.T."/>
            <person name="Hug L.A."/>
            <person name="Sharon I."/>
            <person name="Castelle C.J."/>
            <person name="Probst A.J."/>
            <person name="Thomas B.C."/>
            <person name="Singh A."/>
            <person name="Wilkins M.J."/>
            <person name="Karaoz U."/>
            <person name="Brodie E.L."/>
            <person name="Williams K.H."/>
            <person name="Hubbard S.S."/>
            <person name="Banfield J.F."/>
        </authorList>
    </citation>
    <scope>NUCLEOTIDE SEQUENCE [LARGE SCALE GENOMIC DNA]</scope>
</reference>
<evidence type="ECO:0000313" key="2">
    <source>
        <dbReference type="EMBL" id="OGH84966.1"/>
    </source>
</evidence>
<dbReference type="AlphaFoldDB" id="A0A1F6NLU6"/>
<name>A0A1F6NLU6_9BACT</name>